<gene>
    <name evidence="2" type="ORF">OGZ51_02875</name>
</gene>
<protein>
    <recommendedName>
        <fullName evidence="1">DUF7339 domain-containing protein</fullName>
    </recommendedName>
</protein>
<sequence>MIQEEDFWNLIEQKLLEKKMSFGELSRKILKNGSDGQIYDKRAKNLYPSIKTLKRLSFLFTDDELYLICRGNEKSGYDNYALTLHPSKELIQKQRLRRKLQRAISFL</sequence>
<dbReference type="InterPro" id="IPR055763">
    <property type="entry name" value="DUF7339"/>
</dbReference>
<feature type="domain" description="DUF7339" evidence="1">
    <location>
        <begin position="3"/>
        <end position="103"/>
    </location>
</feature>
<comment type="caution">
    <text evidence="2">The sequence shown here is derived from an EMBL/GenBank/DDBJ whole genome shotgun (WGS) entry which is preliminary data.</text>
</comment>
<accession>A0A9X4NG34</accession>
<name>A0A9X4NG34_9LACT</name>
<dbReference type="RefSeq" id="WP_058206345.1">
    <property type="nucleotide sequence ID" value="NZ_JAOWLJ010000001.1"/>
</dbReference>
<proteinExistence type="predicted"/>
<reference evidence="2" key="2">
    <citation type="journal article" date="2023" name="Food Microbiol.">
        <title>Evaluation of the fermentation potential of lactic acid bacteria isolated from herbs, fruits and vegetables as starter cultures in nut-based milk alternatives.</title>
        <authorList>
            <person name="Huang W."/>
            <person name="Dong A."/>
            <person name="Pham H.T."/>
            <person name="Zhou C."/>
            <person name="Huo Z."/>
            <person name="Watjen A.P."/>
            <person name="Prakash S."/>
            <person name="Bang-Berthelsen C.H."/>
            <person name="Turner M.S."/>
        </authorList>
    </citation>
    <scope>NUCLEOTIDE SEQUENCE</scope>
    <source>
        <strain evidence="2">3</strain>
    </source>
</reference>
<dbReference type="EMBL" id="JAOWLY010000002">
    <property type="protein sequence ID" value="MDG4983087.1"/>
    <property type="molecule type" value="Genomic_DNA"/>
</dbReference>
<evidence type="ECO:0000259" key="1">
    <source>
        <dbReference type="Pfam" id="PF24028"/>
    </source>
</evidence>
<dbReference type="Pfam" id="PF24028">
    <property type="entry name" value="DUF7339"/>
    <property type="match status" value="1"/>
</dbReference>
<evidence type="ECO:0000313" key="2">
    <source>
        <dbReference type="EMBL" id="MDG4983087.1"/>
    </source>
</evidence>
<reference evidence="2" key="1">
    <citation type="submission" date="2022-10" db="EMBL/GenBank/DDBJ databases">
        <authorList>
            <person name="Turner M.S."/>
            <person name="Huang W."/>
        </authorList>
    </citation>
    <scope>NUCLEOTIDE SEQUENCE</scope>
    <source>
        <strain evidence="2">3</strain>
    </source>
</reference>
<organism evidence="2 3">
    <name type="scientific">Lactococcus lactis</name>
    <dbReference type="NCBI Taxonomy" id="1358"/>
    <lineage>
        <taxon>Bacteria</taxon>
        <taxon>Bacillati</taxon>
        <taxon>Bacillota</taxon>
        <taxon>Bacilli</taxon>
        <taxon>Lactobacillales</taxon>
        <taxon>Streptococcaceae</taxon>
        <taxon>Lactococcus</taxon>
    </lineage>
</organism>
<evidence type="ECO:0000313" key="3">
    <source>
        <dbReference type="Proteomes" id="UP001152614"/>
    </source>
</evidence>
<dbReference type="AlphaFoldDB" id="A0A9X4NG34"/>
<dbReference type="Proteomes" id="UP001152614">
    <property type="component" value="Unassembled WGS sequence"/>
</dbReference>